<keyword evidence="1" id="KW-1133">Transmembrane helix</keyword>
<evidence type="ECO:0000256" key="1">
    <source>
        <dbReference type="SAM" id="Phobius"/>
    </source>
</evidence>
<accession>A0A251WWF0</accession>
<dbReference type="AlphaFoldDB" id="A0A251WWF0"/>
<keyword evidence="3" id="KW-1185">Reference proteome</keyword>
<reference evidence="2 3" key="1">
    <citation type="submission" date="2016-12" db="EMBL/GenBank/DDBJ databases">
        <title>The draft genome sequence of HSLHS2.</title>
        <authorList>
            <person name="Hu D."/>
            <person name="Wang L."/>
            <person name="Shao Z."/>
        </authorList>
    </citation>
    <scope>NUCLEOTIDE SEQUENCE [LARGE SCALE GENOMIC DNA]</scope>
    <source>
        <strain evidence="2">MCCC 1A06712</strain>
    </source>
</reference>
<feature type="transmembrane region" description="Helical" evidence="1">
    <location>
        <begin position="12"/>
        <end position="29"/>
    </location>
</feature>
<dbReference type="EMBL" id="MSPP01000005">
    <property type="protein sequence ID" value="OUD08394.1"/>
    <property type="molecule type" value="Genomic_DNA"/>
</dbReference>
<name>A0A251WWF0_9RHOB</name>
<evidence type="ECO:0000313" key="2">
    <source>
        <dbReference type="EMBL" id="OUD08394.1"/>
    </source>
</evidence>
<organism evidence="2 3">
    <name type="scientific">Marivivens niveibacter</name>
    <dbReference type="NCBI Taxonomy" id="1930667"/>
    <lineage>
        <taxon>Bacteria</taxon>
        <taxon>Pseudomonadati</taxon>
        <taxon>Pseudomonadota</taxon>
        <taxon>Alphaproteobacteria</taxon>
        <taxon>Rhodobacterales</taxon>
        <taxon>Paracoccaceae</taxon>
        <taxon>Marivivens group</taxon>
        <taxon>Marivivens</taxon>
    </lineage>
</organism>
<proteinExistence type="predicted"/>
<evidence type="ECO:0000313" key="3">
    <source>
        <dbReference type="Proteomes" id="UP000194664"/>
    </source>
</evidence>
<sequence>MFLIFENLNPSWVFVLIMITFSAGIYLFNRNRAEASPQSKNTNWETSIGQIEIGDDGGLYLPILNATNDDLDITVNRYLRYRLADESGSSGVLLAKSIRTHVKTHDFTRVTVADDTKVTLERDEHLYHPQILPIIEKSGNLLTLLKNEPDLYSIECRVWTLGHATTRSFRFGSD</sequence>
<gene>
    <name evidence="2" type="ORF">BVC71_12845</name>
</gene>
<keyword evidence="1" id="KW-0812">Transmembrane</keyword>
<protein>
    <submittedName>
        <fullName evidence="2">Uncharacterized protein</fullName>
    </submittedName>
</protein>
<comment type="caution">
    <text evidence="2">The sequence shown here is derived from an EMBL/GenBank/DDBJ whole genome shotgun (WGS) entry which is preliminary data.</text>
</comment>
<keyword evidence="1" id="KW-0472">Membrane</keyword>
<dbReference type="Proteomes" id="UP000194664">
    <property type="component" value="Unassembled WGS sequence"/>
</dbReference>